<dbReference type="PANTHER" id="PTHR45749">
    <property type="match status" value="1"/>
</dbReference>
<dbReference type="PANTHER" id="PTHR45749:SF23">
    <property type="entry name" value="ZINC FINGER MYM-TYPE PROTEIN 1-LIKE"/>
    <property type="match status" value="1"/>
</dbReference>
<dbReference type="GO" id="GO:0046983">
    <property type="term" value="F:protein dimerization activity"/>
    <property type="evidence" value="ECO:0007669"/>
    <property type="project" value="InterPro"/>
</dbReference>
<keyword evidence="4" id="KW-1185">Reference proteome</keyword>
<name>A0A151J2H9_9HYME</name>
<dbReference type="InterPro" id="IPR025398">
    <property type="entry name" value="DUF4371"/>
</dbReference>
<reference evidence="3 4" key="1">
    <citation type="submission" date="2015-09" db="EMBL/GenBank/DDBJ databases">
        <title>Trachymyrmex cornetzi WGS genome.</title>
        <authorList>
            <person name="Nygaard S."/>
            <person name="Hu H."/>
            <person name="Boomsma J."/>
            <person name="Zhang G."/>
        </authorList>
    </citation>
    <scope>NUCLEOTIDE SEQUENCE [LARGE SCALE GENOMIC DNA]</scope>
    <source>
        <strain evidence="3">Tcor2-1</strain>
        <tissue evidence="3">Whole body</tissue>
    </source>
</reference>
<dbReference type="STRING" id="471704.A0A151J2H9"/>
<dbReference type="InterPro" id="IPR012337">
    <property type="entry name" value="RNaseH-like_sf"/>
</dbReference>
<accession>A0A151J2H9</accession>
<dbReference type="Proteomes" id="UP000078492">
    <property type="component" value="Unassembled WGS sequence"/>
</dbReference>
<dbReference type="SMART" id="SM00597">
    <property type="entry name" value="ZnF_TTF"/>
    <property type="match status" value="1"/>
</dbReference>
<evidence type="ECO:0000313" key="4">
    <source>
        <dbReference type="Proteomes" id="UP000078492"/>
    </source>
</evidence>
<dbReference type="EMBL" id="KQ980392">
    <property type="protein sequence ID" value="KYN16240.1"/>
    <property type="molecule type" value="Genomic_DNA"/>
</dbReference>
<evidence type="ECO:0000313" key="3">
    <source>
        <dbReference type="EMBL" id="KYN16240.1"/>
    </source>
</evidence>
<organism evidence="3 4">
    <name type="scientific">Trachymyrmex cornetzi</name>
    <dbReference type="NCBI Taxonomy" id="471704"/>
    <lineage>
        <taxon>Eukaryota</taxon>
        <taxon>Metazoa</taxon>
        <taxon>Ecdysozoa</taxon>
        <taxon>Arthropoda</taxon>
        <taxon>Hexapoda</taxon>
        <taxon>Insecta</taxon>
        <taxon>Pterygota</taxon>
        <taxon>Neoptera</taxon>
        <taxon>Endopterygota</taxon>
        <taxon>Hymenoptera</taxon>
        <taxon>Apocrita</taxon>
        <taxon>Aculeata</taxon>
        <taxon>Formicoidea</taxon>
        <taxon>Formicidae</taxon>
        <taxon>Myrmicinae</taxon>
        <taxon>Trachymyrmex</taxon>
    </lineage>
</organism>
<dbReference type="InterPro" id="IPR006580">
    <property type="entry name" value="Znf_TTF"/>
</dbReference>
<evidence type="ECO:0000256" key="1">
    <source>
        <dbReference type="SAM" id="Coils"/>
    </source>
</evidence>
<feature type="coiled-coil region" evidence="1">
    <location>
        <begin position="420"/>
        <end position="447"/>
    </location>
</feature>
<protein>
    <submittedName>
        <fullName evidence="3">Zinc finger MYM-type protein 1</fullName>
    </submittedName>
</protein>
<keyword evidence="1" id="KW-0175">Coiled coil</keyword>
<dbReference type="SUPFAM" id="SSF53098">
    <property type="entry name" value="Ribonuclease H-like"/>
    <property type="match status" value="1"/>
</dbReference>
<feature type="domain" description="TTF-type" evidence="2">
    <location>
        <begin position="45"/>
        <end position="128"/>
    </location>
</feature>
<gene>
    <name evidence="3" type="ORF">ALC57_11510</name>
</gene>
<sequence length="721" mass="83089">MHEAERGKYLQLGCNYFQNKHANYTSSLRIYKTQNRSFSSSMFVRVLANGEKHDRKWLMYSESTGCVFCYVCKLFSNANSRESKFVKGGFSDWKKATESITSHENSKEHKDCLIIWISRTSATNLIDKELATTIQNETRYWTEILNRVLAVIRFLAERGLAFRGKNEVVGASNNGNYLGALELIAQFDPFLEKHLQMHANKGRGHVSYLSKTICEEFIKILAAKVFTTILSEIKEAKYFGLIVDSTPDLSHIDQLTIVMRYCLKGSIIERFLCFIPIYSHTGESLSTEVLNLLENNSIDICDCRAQTYDNASNMSGKYNGCQALIKEKNELAYYVPCVAHSLNLIGECSVDSCFYAINFFSFLQKLYAFFSASTHRWDVLMQYTTTSVKNLSATRWSCRYDAVSTLKNNFDCVYNALNKLSSNEDENAVTRNKAKSLQDKMVKLETAIMLVLWYRVLQRFDAVSRYLQKVNIDLVSAKNMLKSLAEFIRTLRNDFDDIEECAKKLSNNIIQHYTAETKRKIIKKYPDASQNEMNTAVASRDSFRTSTFLIIIDKLYVEIEKRSVAYNHIASLFGFLTKLHILDVEELRDNITTVIETYSQDFDEGLFDEMKAFISLLKISFHEIPHPPELLKWMLLQDITEVFPNVYILLRIYLTIPVTNCEGERSFSKLAYIKNKYRTSMDELRLSSLALLCIESELTRKIDFSDVIHTFAQEKARKKAL</sequence>
<evidence type="ECO:0000259" key="2">
    <source>
        <dbReference type="SMART" id="SM00597"/>
    </source>
</evidence>
<dbReference type="Pfam" id="PF14291">
    <property type="entry name" value="DUF4371"/>
    <property type="match status" value="1"/>
</dbReference>
<proteinExistence type="predicted"/>
<dbReference type="InterPro" id="IPR008906">
    <property type="entry name" value="HATC_C_dom"/>
</dbReference>
<dbReference type="Pfam" id="PF05699">
    <property type="entry name" value="Dimer_Tnp_hAT"/>
    <property type="match status" value="1"/>
</dbReference>
<dbReference type="AlphaFoldDB" id="A0A151J2H9"/>